<dbReference type="AlphaFoldDB" id="A0A165T6S0"/>
<dbReference type="OrthoDB" id="3134980at2759"/>
<dbReference type="InParanoid" id="A0A165T6S0"/>
<reference evidence="1 2" key="1">
    <citation type="journal article" date="2016" name="Mol. Biol. Evol.">
        <title>Comparative Genomics of Early-Diverging Mushroom-Forming Fungi Provides Insights into the Origins of Lignocellulose Decay Capabilities.</title>
        <authorList>
            <person name="Nagy L.G."/>
            <person name="Riley R."/>
            <person name="Tritt A."/>
            <person name="Adam C."/>
            <person name="Daum C."/>
            <person name="Floudas D."/>
            <person name="Sun H."/>
            <person name="Yadav J.S."/>
            <person name="Pangilinan J."/>
            <person name="Larsson K.H."/>
            <person name="Matsuura K."/>
            <person name="Barry K."/>
            <person name="Labutti K."/>
            <person name="Kuo R."/>
            <person name="Ohm R.A."/>
            <person name="Bhattacharya S.S."/>
            <person name="Shirouzu T."/>
            <person name="Yoshinaga Y."/>
            <person name="Martin F.M."/>
            <person name="Grigoriev I.V."/>
            <person name="Hibbett D.S."/>
        </authorList>
    </citation>
    <scope>NUCLEOTIDE SEQUENCE [LARGE SCALE GENOMIC DNA]</scope>
    <source>
        <strain evidence="1 2">HHB14362 ss-1</strain>
    </source>
</reference>
<proteinExistence type="predicted"/>
<evidence type="ECO:0000313" key="2">
    <source>
        <dbReference type="Proteomes" id="UP000076761"/>
    </source>
</evidence>
<gene>
    <name evidence="1" type="ORF">NEOLEDRAFT_1155744</name>
</gene>
<dbReference type="EMBL" id="KV425567">
    <property type="protein sequence ID" value="KZT26221.1"/>
    <property type="molecule type" value="Genomic_DNA"/>
</dbReference>
<organism evidence="1 2">
    <name type="scientific">Neolentinus lepideus HHB14362 ss-1</name>
    <dbReference type="NCBI Taxonomy" id="1314782"/>
    <lineage>
        <taxon>Eukaryota</taxon>
        <taxon>Fungi</taxon>
        <taxon>Dikarya</taxon>
        <taxon>Basidiomycota</taxon>
        <taxon>Agaricomycotina</taxon>
        <taxon>Agaricomycetes</taxon>
        <taxon>Gloeophyllales</taxon>
        <taxon>Gloeophyllaceae</taxon>
        <taxon>Neolentinus</taxon>
    </lineage>
</organism>
<name>A0A165T6S0_9AGAM</name>
<keyword evidence="2" id="KW-1185">Reference proteome</keyword>
<protein>
    <submittedName>
        <fullName evidence="1">Uncharacterized protein</fullName>
    </submittedName>
</protein>
<sequence>MCHNIIDGRWHTPCGHFIAISTHRQDCQRPNCVFSRRHVHLIGCTSRSCIRLMDLPVRNPIRISPTSCADCTIRTTLQLMRS</sequence>
<accession>A0A165T6S0</accession>
<evidence type="ECO:0000313" key="1">
    <source>
        <dbReference type="EMBL" id="KZT26221.1"/>
    </source>
</evidence>
<dbReference type="Proteomes" id="UP000076761">
    <property type="component" value="Unassembled WGS sequence"/>
</dbReference>